<sequence length="476" mass="54066">MSRSIPLNPRQLEILAWVRNGAPEDTYDDYRPRIIARALHNRGLVTVSGHGKSWSVSLTDDGAFYLDNGEYALEPDQPGPASSSQAPQFAAQQKPRPASRPRVPKAPRVGPTDAMMAALAAAEGHRIEIEYDEYGRYENLARTAERFKKIPEGMRVTVGHDYRTRAAHVTLHPLPEWRTRVLAPIPVPGALRGASDVVNVLQTREDFEIRSSEKSRALRLAQALVSEAERREYKVAATKARRKNQWGYFDRNDDDPGHFKLVLGIDEYRLSIFQITEKREHVATKSELARAGRGYALPKWDVAPTGKLGIRIDNSGASFWGGSWTDRDDRPLEAVLAQIMQELELRHDAAVDRRLEEERQRIERKRQWEIAREKAVQELTDSHRAELLAGQVDKWREVAAIRAYAGELEQRALAEVDDDNRTATLEWVQWARDYADRIDPLQRPVRVPSLPEPTYAALQPFMGSWSAYGPESASRW</sequence>
<accession>A0AAQ2C5G1</accession>
<evidence type="ECO:0000313" key="3">
    <source>
        <dbReference type="Proteomes" id="UP000297403"/>
    </source>
</evidence>
<gene>
    <name evidence="2" type="ORF">E3O49_10225</name>
</gene>
<evidence type="ECO:0008006" key="4">
    <source>
        <dbReference type="Google" id="ProtNLM"/>
    </source>
</evidence>
<reference evidence="2 3" key="1">
    <citation type="submission" date="2019-03" db="EMBL/GenBank/DDBJ databases">
        <title>Genomics of glacier-inhabiting Cryobacterium strains.</title>
        <authorList>
            <person name="Liu Q."/>
            <person name="Xin Y.-H."/>
        </authorList>
    </citation>
    <scope>NUCLEOTIDE SEQUENCE [LARGE SCALE GENOMIC DNA]</scope>
    <source>
        <strain evidence="3">TMT1-22</strain>
    </source>
</reference>
<proteinExistence type="predicted"/>
<protein>
    <recommendedName>
        <fullName evidence="4">PE-PGRS family protein</fullName>
    </recommendedName>
</protein>
<evidence type="ECO:0000313" key="2">
    <source>
        <dbReference type="EMBL" id="TFC45883.1"/>
    </source>
</evidence>
<feature type="compositionally biased region" description="Low complexity" evidence="1">
    <location>
        <begin position="79"/>
        <end position="96"/>
    </location>
</feature>
<keyword evidence="3" id="KW-1185">Reference proteome</keyword>
<dbReference type="EMBL" id="SOFY01000056">
    <property type="protein sequence ID" value="TFC45883.1"/>
    <property type="molecule type" value="Genomic_DNA"/>
</dbReference>
<dbReference type="Proteomes" id="UP000297403">
    <property type="component" value="Unassembled WGS sequence"/>
</dbReference>
<comment type="caution">
    <text evidence="2">The sequence shown here is derived from an EMBL/GenBank/DDBJ whole genome shotgun (WGS) entry which is preliminary data.</text>
</comment>
<organism evidence="2 3">
    <name type="scientific">Cryobacterium shii</name>
    <dbReference type="NCBI Taxonomy" id="1259235"/>
    <lineage>
        <taxon>Bacteria</taxon>
        <taxon>Bacillati</taxon>
        <taxon>Actinomycetota</taxon>
        <taxon>Actinomycetes</taxon>
        <taxon>Micrococcales</taxon>
        <taxon>Microbacteriaceae</taxon>
        <taxon>Cryobacterium</taxon>
    </lineage>
</organism>
<dbReference type="AlphaFoldDB" id="A0AAQ2C5G1"/>
<name>A0AAQ2C5G1_9MICO</name>
<dbReference type="RefSeq" id="WP_134451457.1">
    <property type="nucleotide sequence ID" value="NZ_SOFY01000056.1"/>
</dbReference>
<evidence type="ECO:0000256" key="1">
    <source>
        <dbReference type="SAM" id="MobiDB-lite"/>
    </source>
</evidence>
<feature type="region of interest" description="Disordered" evidence="1">
    <location>
        <begin position="69"/>
        <end position="111"/>
    </location>
</feature>